<reference evidence="11 12" key="1">
    <citation type="journal article" date="2014" name="Int. J. Syst. Evol. Microbiol.">
        <title>Solimonas terrae sp. nov., isolated from soil.</title>
        <authorList>
            <person name="Kim S.J."/>
            <person name="Moon J.Y."/>
            <person name="Weon H.Y."/>
            <person name="Ahn J.H."/>
            <person name="Chen W.M."/>
            <person name="Kwon S.W."/>
        </authorList>
    </citation>
    <scope>NUCLEOTIDE SEQUENCE [LARGE SCALE GENOMIC DNA]</scope>
    <source>
        <strain evidence="11 12">KIS83-12</strain>
    </source>
</reference>
<keyword evidence="5 8" id="KW-0067">ATP-binding</keyword>
<protein>
    <recommendedName>
        <fullName evidence="8">Cytidylate kinase</fullName>
        <shortName evidence="8">CK</shortName>
        <ecNumber evidence="8">2.7.4.25</ecNumber>
    </recommendedName>
    <alternativeName>
        <fullName evidence="8">Cytidine monophosphate kinase</fullName>
        <shortName evidence="8">CMP kinase</shortName>
    </alternativeName>
</protein>
<proteinExistence type="inferred from homology"/>
<keyword evidence="2 8" id="KW-0808">Transferase</keyword>
<evidence type="ECO:0000256" key="3">
    <source>
        <dbReference type="ARBA" id="ARBA00022741"/>
    </source>
</evidence>
<dbReference type="InterPro" id="IPR011994">
    <property type="entry name" value="Cytidylate_kinase_dom"/>
</dbReference>
<dbReference type="GO" id="GO:0005737">
    <property type="term" value="C:cytoplasm"/>
    <property type="evidence" value="ECO:0007669"/>
    <property type="project" value="UniProtKB-SubCell"/>
</dbReference>
<comment type="caution">
    <text evidence="8">Lacks conserved residue(s) required for the propagation of feature annotation.</text>
</comment>
<evidence type="ECO:0000256" key="6">
    <source>
        <dbReference type="ARBA" id="ARBA00047615"/>
    </source>
</evidence>
<keyword evidence="8" id="KW-0963">Cytoplasm</keyword>
<comment type="subcellular location">
    <subcellularLocation>
        <location evidence="8">Cytoplasm</location>
    </subcellularLocation>
</comment>
<dbReference type="GO" id="GO:0005524">
    <property type="term" value="F:ATP binding"/>
    <property type="evidence" value="ECO:0007669"/>
    <property type="project" value="UniProtKB-UniRule"/>
</dbReference>
<keyword evidence="4 8" id="KW-0418">Kinase</keyword>
<feature type="domain" description="Cytidylate kinase" evidence="10">
    <location>
        <begin position="17"/>
        <end position="229"/>
    </location>
</feature>
<evidence type="ECO:0000256" key="8">
    <source>
        <dbReference type="HAMAP-Rule" id="MF_00238"/>
    </source>
</evidence>
<gene>
    <name evidence="8" type="primary">cmk</name>
    <name evidence="11" type="ORF">G7Y85_15570</name>
</gene>
<dbReference type="InterPro" id="IPR027417">
    <property type="entry name" value="P-loop_NTPase"/>
</dbReference>
<dbReference type="RefSeq" id="WP_166259216.1">
    <property type="nucleotide sequence ID" value="NZ_JAAMOW010000008.1"/>
</dbReference>
<evidence type="ECO:0000256" key="9">
    <source>
        <dbReference type="SAM" id="MobiDB-lite"/>
    </source>
</evidence>
<dbReference type="GO" id="GO:0006220">
    <property type="term" value="P:pyrimidine nucleotide metabolic process"/>
    <property type="evidence" value="ECO:0007669"/>
    <property type="project" value="UniProtKB-UniRule"/>
</dbReference>
<organism evidence="11 12">
    <name type="scientific">Solimonas terrae</name>
    <dbReference type="NCBI Taxonomy" id="1396819"/>
    <lineage>
        <taxon>Bacteria</taxon>
        <taxon>Pseudomonadati</taxon>
        <taxon>Pseudomonadota</taxon>
        <taxon>Gammaproteobacteria</taxon>
        <taxon>Nevskiales</taxon>
        <taxon>Nevskiaceae</taxon>
        <taxon>Solimonas</taxon>
    </lineage>
</organism>
<dbReference type="AlphaFoldDB" id="A0A6M2BVF6"/>
<evidence type="ECO:0000256" key="7">
    <source>
        <dbReference type="ARBA" id="ARBA00048478"/>
    </source>
</evidence>
<dbReference type="NCBIfam" id="TIGR00017">
    <property type="entry name" value="cmk"/>
    <property type="match status" value="1"/>
</dbReference>
<dbReference type="CDD" id="cd02020">
    <property type="entry name" value="CMPK"/>
    <property type="match status" value="1"/>
</dbReference>
<comment type="catalytic activity">
    <reaction evidence="6 8">
        <text>dCMP + ATP = dCDP + ADP</text>
        <dbReference type="Rhea" id="RHEA:25094"/>
        <dbReference type="ChEBI" id="CHEBI:30616"/>
        <dbReference type="ChEBI" id="CHEBI:57566"/>
        <dbReference type="ChEBI" id="CHEBI:58593"/>
        <dbReference type="ChEBI" id="CHEBI:456216"/>
        <dbReference type="EC" id="2.7.4.25"/>
    </reaction>
</comment>
<comment type="similarity">
    <text evidence="1 8">Belongs to the cytidylate kinase family. Type 1 subfamily.</text>
</comment>
<dbReference type="EMBL" id="JAAMOW010000008">
    <property type="protein sequence ID" value="NGY06191.1"/>
    <property type="molecule type" value="Genomic_DNA"/>
</dbReference>
<dbReference type="GO" id="GO:0036431">
    <property type="term" value="F:dCMP kinase activity"/>
    <property type="evidence" value="ECO:0007669"/>
    <property type="project" value="InterPro"/>
</dbReference>
<name>A0A6M2BVF6_9GAMM</name>
<dbReference type="SUPFAM" id="SSF52540">
    <property type="entry name" value="P-loop containing nucleoside triphosphate hydrolases"/>
    <property type="match status" value="1"/>
</dbReference>
<evidence type="ECO:0000256" key="4">
    <source>
        <dbReference type="ARBA" id="ARBA00022777"/>
    </source>
</evidence>
<dbReference type="HAMAP" id="MF_00238">
    <property type="entry name" value="Cytidyl_kinase_type1"/>
    <property type="match status" value="1"/>
</dbReference>
<feature type="region of interest" description="Disordered" evidence="9">
    <location>
        <begin position="190"/>
        <end position="212"/>
    </location>
</feature>
<dbReference type="Proteomes" id="UP000472676">
    <property type="component" value="Unassembled WGS sequence"/>
</dbReference>
<sequence length="236" mass="25712">MSTANTGTTPAGLPPVIAVDGPSGVGKGLVTRWLAERLGFHRLDSGALYRILALAGHRRDIDLHRGEQLAALAARLSIRFVGTTEDDEAILVDGEDWTHDVRKESTGALASLIATQPPVRAALLQQQRDFREAPGLIADGRDMGTIVFPDARLKIFMDASADERAQRRHKQLSAKGIEARIATLREEIRARDERDRNRPIAPLKPADGAQVVDTTGLPPAAVLEKIEALLQRSRFV</sequence>
<keyword evidence="12" id="KW-1185">Reference proteome</keyword>
<evidence type="ECO:0000256" key="1">
    <source>
        <dbReference type="ARBA" id="ARBA00009427"/>
    </source>
</evidence>
<dbReference type="Pfam" id="PF02224">
    <property type="entry name" value="Cytidylate_kin"/>
    <property type="match status" value="1"/>
</dbReference>
<accession>A0A6M2BVF6</accession>
<evidence type="ECO:0000259" key="10">
    <source>
        <dbReference type="Pfam" id="PF02224"/>
    </source>
</evidence>
<dbReference type="EC" id="2.7.4.25" evidence="8"/>
<comment type="catalytic activity">
    <reaction evidence="7 8">
        <text>CMP + ATP = CDP + ADP</text>
        <dbReference type="Rhea" id="RHEA:11600"/>
        <dbReference type="ChEBI" id="CHEBI:30616"/>
        <dbReference type="ChEBI" id="CHEBI:58069"/>
        <dbReference type="ChEBI" id="CHEBI:60377"/>
        <dbReference type="ChEBI" id="CHEBI:456216"/>
        <dbReference type="EC" id="2.7.4.25"/>
    </reaction>
</comment>
<evidence type="ECO:0000256" key="2">
    <source>
        <dbReference type="ARBA" id="ARBA00022679"/>
    </source>
</evidence>
<dbReference type="InterPro" id="IPR003136">
    <property type="entry name" value="Cytidylate_kin"/>
</dbReference>
<evidence type="ECO:0000313" key="12">
    <source>
        <dbReference type="Proteomes" id="UP000472676"/>
    </source>
</evidence>
<evidence type="ECO:0000313" key="11">
    <source>
        <dbReference type="EMBL" id="NGY06191.1"/>
    </source>
</evidence>
<dbReference type="Gene3D" id="3.40.50.300">
    <property type="entry name" value="P-loop containing nucleotide triphosphate hydrolases"/>
    <property type="match status" value="1"/>
</dbReference>
<evidence type="ECO:0000256" key="5">
    <source>
        <dbReference type="ARBA" id="ARBA00022840"/>
    </source>
</evidence>
<keyword evidence="3 8" id="KW-0547">Nucleotide-binding</keyword>
<comment type="caution">
    <text evidence="11">The sequence shown here is derived from an EMBL/GenBank/DDBJ whole genome shotgun (WGS) entry which is preliminary data.</text>
</comment>